<dbReference type="AlphaFoldDB" id="A0A414CM98"/>
<organism evidence="2 3">
    <name type="scientific">Streptococcus parasanguinis</name>
    <dbReference type="NCBI Taxonomy" id="1318"/>
    <lineage>
        <taxon>Bacteria</taxon>
        <taxon>Bacillati</taxon>
        <taxon>Bacillota</taxon>
        <taxon>Bacilli</taxon>
        <taxon>Lactobacillales</taxon>
        <taxon>Streptococcaceae</taxon>
        <taxon>Streptococcus</taxon>
    </lineage>
</organism>
<dbReference type="Pfam" id="PF10282">
    <property type="entry name" value="Lactonase"/>
    <property type="match status" value="1"/>
</dbReference>
<dbReference type="InterPro" id="IPR011048">
    <property type="entry name" value="Haem_d1_sf"/>
</dbReference>
<proteinExistence type="inferred from homology"/>
<dbReference type="SUPFAM" id="SSF51004">
    <property type="entry name" value="C-terminal (heme d1) domain of cytochrome cd1-nitrite reductase"/>
    <property type="match status" value="1"/>
</dbReference>
<dbReference type="GO" id="GO:0005829">
    <property type="term" value="C:cytosol"/>
    <property type="evidence" value="ECO:0007669"/>
    <property type="project" value="TreeGrafter"/>
</dbReference>
<dbReference type="Gene3D" id="2.130.10.10">
    <property type="entry name" value="YVTN repeat-like/Quinoprotein amine dehydrogenase"/>
    <property type="match status" value="1"/>
</dbReference>
<dbReference type="PANTHER" id="PTHR30344">
    <property type="entry name" value="6-PHOSPHOGLUCONOLACTONASE-RELATED"/>
    <property type="match status" value="1"/>
</dbReference>
<evidence type="ECO:0000313" key="2">
    <source>
        <dbReference type="EMBL" id="RHC96053.1"/>
    </source>
</evidence>
<accession>A0A414CM98</accession>
<name>A0A414CM98_STRPA</name>
<dbReference type="InterPro" id="IPR050282">
    <property type="entry name" value="Cycloisomerase_2"/>
</dbReference>
<dbReference type="InterPro" id="IPR019405">
    <property type="entry name" value="Lactonase_7-beta_prop"/>
</dbReference>
<comment type="similarity">
    <text evidence="1">Belongs to the cycloisomerase 2 family.</text>
</comment>
<dbReference type="Proteomes" id="UP000285773">
    <property type="component" value="Unassembled WGS sequence"/>
</dbReference>
<gene>
    <name evidence="2" type="ORF">DW820_02710</name>
</gene>
<comment type="caution">
    <text evidence="2">The sequence shown here is derived from an EMBL/GenBank/DDBJ whole genome shotgun (WGS) entry which is preliminary data.</text>
</comment>
<dbReference type="InterPro" id="IPR015943">
    <property type="entry name" value="WD40/YVTN_repeat-like_dom_sf"/>
</dbReference>
<dbReference type="PANTHER" id="PTHR30344:SF1">
    <property type="entry name" value="6-PHOSPHOGLUCONOLACTONASE"/>
    <property type="match status" value="1"/>
</dbReference>
<evidence type="ECO:0000256" key="1">
    <source>
        <dbReference type="ARBA" id="ARBA00005564"/>
    </source>
</evidence>
<reference evidence="2 3" key="1">
    <citation type="submission" date="2018-08" db="EMBL/GenBank/DDBJ databases">
        <title>A genome reference for cultivated species of the human gut microbiota.</title>
        <authorList>
            <person name="Zou Y."/>
            <person name="Xue W."/>
            <person name="Luo G."/>
        </authorList>
    </citation>
    <scope>NUCLEOTIDE SEQUENCE [LARGE SCALE GENOMIC DNA]</scope>
    <source>
        <strain evidence="2 3">AM33-3BH</strain>
    </source>
</reference>
<dbReference type="FunFam" id="2.130.10.10:FF:000306">
    <property type="entry name" value="3-carboxymuconate cyclase"/>
    <property type="match status" value="1"/>
</dbReference>
<evidence type="ECO:0000313" key="3">
    <source>
        <dbReference type="Proteomes" id="UP000285773"/>
    </source>
</evidence>
<sequence length="336" mass="37008">MSQTIYFGTYTKKESKGIYKAQFDPETGTLSQLELVAAEPNPTYIAFSEKGNLYSVGAEEGKGGIASFTADFQQLNHVVEEGAPLCYVSVDDKRQLVYGANYHKGQVLVYKLEADGRLSFVDQDTHQGSGPHANQASPHTHYADLTPDQYLITCDLGTDSLHVYDVSEEGNLTLINQYQTAPGAGPRHLVFHPHYKTAYLINELNATIDVLFYDGMGEFEHFQTVSTLPSDYDGQKWASAIKLSADGKFLYASNRAHNSIAVFKVVADGSLELIEIVPTQGLNPRDFTLSPDQNYLIAAHQDSPNATVFKRDSASGKLTLLSDDFYVPEAVCTVFH</sequence>
<protein>
    <submittedName>
        <fullName evidence="2">Lactonase family protein</fullName>
    </submittedName>
</protein>
<dbReference type="RefSeq" id="WP_118095387.1">
    <property type="nucleotide sequence ID" value="NZ_QSIO01000001.1"/>
</dbReference>
<dbReference type="GO" id="GO:0017057">
    <property type="term" value="F:6-phosphogluconolactonase activity"/>
    <property type="evidence" value="ECO:0007669"/>
    <property type="project" value="TreeGrafter"/>
</dbReference>
<dbReference type="EMBL" id="QSIO01000001">
    <property type="protein sequence ID" value="RHC96053.1"/>
    <property type="molecule type" value="Genomic_DNA"/>
</dbReference>